<keyword evidence="4 6" id="KW-0808">Transferase</keyword>
<organism evidence="7">
    <name type="scientific">Ascaris suum</name>
    <name type="common">Pig roundworm</name>
    <name type="synonym">Ascaris lumbricoides</name>
    <dbReference type="NCBI Taxonomy" id="6253"/>
    <lineage>
        <taxon>Eukaryota</taxon>
        <taxon>Metazoa</taxon>
        <taxon>Ecdysozoa</taxon>
        <taxon>Nematoda</taxon>
        <taxon>Chromadorea</taxon>
        <taxon>Rhabditida</taxon>
        <taxon>Spirurina</taxon>
        <taxon>Ascaridomorpha</taxon>
        <taxon>Ascaridoidea</taxon>
        <taxon>Ascarididae</taxon>
        <taxon>Ascaris</taxon>
    </lineage>
</organism>
<dbReference type="InterPro" id="IPR008166">
    <property type="entry name" value="Glyco_transf_92"/>
</dbReference>
<proteinExistence type="evidence at transcript level"/>
<dbReference type="PANTHER" id="PTHR47024:SF1">
    <property type="entry name" value="GLYCOSYLTRANSFERASE FAMILY 92 PROTEIN"/>
    <property type="match status" value="1"/>
</dbReference>
<sequence>MQRRSHMIIVAIFTFISVAFLFLPQAVTNVQPRPHLSNQLESNSLIIYRAYVDQRMHWPAIRIIAFSQCRDINSTLRTSTSNAILRAEPVEGSCPWKWAPTCKWVAFMLTANLTQRHPIPKSIFLLEENRQAMIRVHRMPSARSGLHVCVPPLYWYSDYVAIIQFIEIWKLQGASHFYIYYQSISRVVLNVIRAYAKQGIVTIIEWRLVPRSTIDPNRSIYRIGHSLAHNDCLLRSNGRFVALVDIDEFIIPNGTDLIPFLTKLLQREPLVGSFIFAHSRLRFSQQNRSLQINDWRNINFEWLLDMEFEPGNGPPKTIFLPDRTEIMLTHSALRHLNPFVQVTVNDSEARLYHARNTWSSSDIPGDFISLRIFDTEKVTLIRRNYFTIMSTLILLDDENLSNATNISRLVTRCLSKWKEQGCKTPFHSCRKLLLNEANWIFSDDTLSKSPYIIL</sequence>
<keyword evidence="5" id="KW-0472">Membrane</keyword>
<reference evidence="7" key="1">
    <citation type="journal article" date="2011" name="Genome Res.">
        <title>Deep small RNA sequencing from the nematode Ascaris reveals conservation, functional diversification, and novel developmental profiles.</title>
        <authorList>
            <person name="Wang J."/>
            <person name="Czech B."/>
            <person name="Crunk A."/>
            <person name="Wallace A."/>
            <person name="Mitreva M."/>
            <person name="Hannon G.J."/>
            <person name="Davis R.E."/>
        </authorList>
    </citation>
    <scope>NUCLEOTIDE SEQUENCE</scope>
</reference>
<evidence type="ECO:0000256" key="6">
    <source>
        <dbReference type="RuleBase" id="RU366017"/>
    </source>
</evidence>
<dbReference type="PANTHER" id="PTHR47024">
    <property type="entry name" value="BIOFILM ABSENT ON HEAD (AFTER YERSINIA EXPOSURE)-RELATED"/>
    <property type="match status" value="1"/>
</dbReference>
<evidence type="ECO:0000256" key="3">
    <source>
        <dbReference type="ARBA" id="ARBA00022676"/>
    </source>
</evidence>
<dbReference type="AlphaFoldDB" id="F1KZ84"/>
<dbReference type="GO" id="GO:0016757">
    <property type="term" value="F:glycosyltransferase activity"/>
    <property type="evidence" value="ECO:0007669"/>
    <property type="project" value="UniProtKB-UniRule"/>
</dbReference>
<evidence type="ECO:0000256" key="4">
    <source>
        <dbReference type="ARBA" id="ARBA00022679"/>
    </source>
</evidence>
<keyword evidence="3 6" id="KW-0328">Glycosyltransferase</keyword>
<evidence type="ECO:0000256" key="1">
    <source>
        <dbReference type="ARBA" id="ARBA00004167"/>
    </source>
</evidence>
<dbReference type="EC" id="2.4.1.-" evidence="6"/>
<evidence type="ECO:0000256" key="2">
    <source>
        <dbReference type="ARBA" id="ARBA00007647"/>
    </source>
</evidence>
<name>F1KZ84_ASCSU</name>
<dbReference type="EMBL" id="JI168427">
    <property type="protein sequence ID" value="ADY43188.1"/>
    <property type="molecule type" value="mRNA"/>
</dbReference>
<comment type="subcellular location">
    <subcellularLocation>
        <location evidence="1">Membrane</location>
        <topology evidence="1">Single-pass membrane protein</topology>
    </subcellularLocation>
</comment>
<protein>
    <recommendedName>
        <fullName evidence="6">Glycosyltransferase family 92 protein</fullName>
        <ecNumber evidence="6">2.4.1.-</ecNumber>
    </recommendedName>
</protein>
<evidence type="ECO:0000313" key="7">
    <source>
        <dbReference type="EMBL" id="ADY43188.1"/>
    </source>
</evidence>
<dbReference type="GO" id="GO:0016020">
    <property type="term" value="C:membrane"/>
    <property type="evidence" value="ECO:0007669"/>
    <property type="project" value="UniProtKB-SubCell"/>
</dbReference>
<dbReference type="Pfam" id="PF01697">
    <property type="entry name" value="Glyco_transf_92"/>
    <property type="match status" value="1"/>
</dbReference>
<comment type="similarity">
    <text evidence="2 6">Belongs to the glycosyltransferase 92 family.</text>
</comment>
<evidence type="ECO:0000256" key="5">
    <source>
        <dbReference type="ARBA" id="ARBA00023136"/>
    </source>
</evidence>
<accession>F1KZ84</accession>